<dbReference type="InterPro" id="IPR011006">
    <property type="entry name" value="CheY-like_superfamily"/>
</dbReference>
<evidence type="ECO:0000256" key="1">
    <source>
        <dbReference type="ARBA" id="ARBA00018672"/>
    </source>
</evidence>
<dbReference type="PANTHER" id="PTHR44591">
    <property type="entry name" value="STRESS RESPONSE REGULATOR PROTEIN 1"/>
    <property type="match status" value="1"/>
</dbReference>
<evidence type="ECO:0000313" key="7">
    <source>
        <dbReference type="EMBL" id="MBD8048609.1"/>
    </source>
</evidence>
<accession>A0ABR8YXP0</accession>
<dbReference type="SMART" id="SM00448">
    <property type="entry name" value="REC"/>
    <property type="match status" value="1"/>
</dbReference>
<dbReference type="EMBL" id="JACSQB010000157">
    <property type="protein sequence ID" value="MBD8048609.1"/>
    <property type="molecule type" value="Genomic_DNA"/>
</dbReference>
<name>A0ABR8YXP0_9CLOT</name>
<protein>
    <recommendedName>
        <fullName evidence="1">Stage 0 sporulation protein A homolog</fullName>
    </recommendedName>
</protein>
<dbReference type="Proteomes" id="UP000627166">
    <property type="component" value="Unassembled WGS sequence"/>
</dbReference>
<feature type="domain" description="Response regulatory" evidence="6">
    <location>
        <begin position="2"/>
        <end position="118"/>
    </location>
</feature>
<dbReference type="PROSITE" id="PS50110">
    <property type="entry name" value="RESPONSE_REGULATORY"/>
    <property type="match status" value="1"/>
</dbReference>
<keyword evidence="3" id="KW-0902">Two-component regulatory system</keyword>
<reference evidence="7 8" key="1">
    <citation type="submission" date="2020-08" db="EMBL/GenBank/DDBJ databases">
        <title>A Genomic Blueprint of the Chicken Gut Microbiome.</title>
        <authorList>
            <person name="Gilroy R."/>
            <person name="Ravi A."/>
            <person name="Getino M."/>
            <person name="Pursley I."/>
            <person name="Horton D.L."/>
            <person name="Alikhan N.-F."/>
            <person name="Baker D."/>
            <person name="Gharbi K."/>
            <person name="Hall N."/>
            <person name="Watson M."/>
            <person name="Adriaenssens E.M."/>
            <person name="Foster-Nyarko E."/>
            <person name="Jarju S."/>
            <person name="Secka A."/>
            <person name="Antonio M."/>
            <person name="Oren A."/>
            <person name="Chaudhuri R."/>
            <person name="La Ragione R.M."/>
            <person name="Hildebrand F."/>
            <person name="Pallen M.J."/>
        </authorList>
    </citation>
    <scope>NUCLEOTIDE SEQUENCE [LARGE SCALE GENOMIC DNA]</scope>
    <source>
        <strain evidence="7 8">N37</strain>
    </source>
</reference>
<dbReference type="SUPFAM" id="SSF52172">
    <property type="entry name" value="CheY-like"/>
    <property type="match status" value="1"/>
</dbReference>
<dbReference type="RefSeq" id="WP_191741555.1">
    <property type="nucleotide sequence ID" value="NZ_JACSQB010000157.1"/>
</dbReference>
<evidence type="ECO:0000313" key="8">
    <source>
        <dbReference type="Proteomes" id="UP000627166"/>
    </source>
</evidence>
<keyword evidence="2 5" id="KW-0597">Phosphoprotein</keyword>
<dbReference type="Gene3D" id="3.40.50.2300">
    <property type="match status" value="1"/>
</dbReference>
<evidence type="ECO:0000259" key="6">
    <source>
        <dbReference type="PROSITE" id="PS50110"/>
    </source>
</evidence>
<keyword evidence="8" id="KW-1185">Reference proteome</keyword>
<feature type="modified residue" description="4-aspartylphosphate" evidence="5">
    <location>
        <position position="53"/>
    </location>
</feature>
<evidence type="ECO:0000256" key="4">
    <source>
        <dbReference type="ARBA" id="ARBA00024867"/>
    </source>
</evidence>
<dbReference type="InterPro" id="IPR001789">
    <property type="entry name" value="Sig_transdc_resp-reg_receiver"/>
</dbReference>
<evidence type="ECO:0000256" key="5">
    <source>
        <dbReference type="PROSITE-ProRule" id="PRU00169"/>
    </source>
</evidence>
<dbReference type="InterPro" id="IPR050595">
    <property type="entry name" value="Bact_response_regulator"/>
</dbReference>
<dbReference type="Pfam" id="PF00072">
    <property type="entry name" value="Response_reg"/>
    <property type="match status" value="1"/>
</dbReference>
<organism evidence="7 8">
    <name type="scientific">Clostridium faecium</name>
    <dbReference type="NCBI Taxonomy" id="2762223"/>
    <lineage>
        <taxon>Bacteria</taxon>
        <taxon>Bacillati</taxon>
        <taxon>Bacillota</taxon>
        <taxon>Clostridia</taxon>
        <taxon>Eubacteriales</taxon>
        <taxon>Clostridiaceae</taxon>
        <taxon>Clostridium</taxon>
    </lineage>
</organism>
<gene>
    <name evidence="7" type="ORF">H9637_16495</name>
</gene>
<proteinExistence type="predicted"/>
<sequence length="280" mass="32151">MNFFLIDDDISVINILKLIIEDRNLGKVIGYATNGIDGLEDIKELKPDIVMVDLLMPCKDGISVLKSCNEENLKVNFIMLSQVTSKDMIAKAYENGVEFYIQKPINAIEVEKVIKKVIENINMNRTLGKIQDLFSSDTSLEVKRPKEDNDYINKLKNILQKLGIMGEFGSKDIILIVEYLKKHDKNISDYTLRELCSNFTDNPKSMEQRIRRAATTGMINIANLGLEDYMNETFLEYSNGLYNFEQIKKEMDYIRGKSTTHGKINLKKFISGIVFYSEKQ</sequence>
<dbReference type="Pfam" id="PF08664">
    <property type="entry name" value="YcbB"/>
    <property type="match status" value="1"/>
</dbReference>
<dbReference type="PANTHER" id="PTHR44591:SF14">
    <property type="entry name" value="PROTEIN PILG"/>
    <property type="match status" value="1"/>
</dbReference>
<comment type="function">
    <text evidence="4">May play the central regulatory role in sporulation. It may be an element of the effector pathway responsible for the activation of sporulation genes in response to nutritional stress. Spo0A may act in concert with spo0H (a sigma factor) to control the expression of some genes that are critical to the sporulation process.</text>
</comment>
<evidence type="ECO:0000256" key="3">
    <source>
        <dbReference type="ARBA" id="ARBA00023012"/>
    </source>
</evidence>
<comment type="caution">
    <text evidence="7">The sequence shown here is derived from an EMBL/GenBank/DDBJ whole genome shotgun (WGS) entry which is preliminary data.</text>
</comment>
<dbReference type="InterPro" id="IPR013972">
    <property type="entry name" value="YcbB"/>
</dbReference>
<evidence type="ECO:0000256" key="2">
    <source>
        <dbReference type="ARBA" id="ARBA00022553"/>
    </source>
</evidence>